<dbReference type="eggNOG" id="COG0582">
    <property type="taxonomic scope" value="Bacteria"/>
</dbReference>
<protein>
    <submittedName>
        <fullName evidence="1">Uncharacterized protein</fullName>
    </submittedName>
</protein>
<name>B0PCK6_9FIRM</name>
<keyword evidence="2" id="KW-1185">Reference proteome</keyword>
<gene>
    <name evidence="1" type="ORF">ANACOL_02516</name>
</gene>
<sequence>MPEIGFYVFLNPKTGAPYQLHEFYYLHKRILKQAGLPWVAFRNLQRQCMEVGI</sequence>
<dbReference type="HOGENOM" id="CLU_3057893_0_0_9"/>
<evidence type="ECO:0000313" key="1">
    <source>
        <dbReference type="EMBL" id="EDS10961.1"/>
    </source>
</evidence>
<proteinExistence type="predicted"/>
<accession>B0PCK6</accession>
<organism evidence="1 2">
    <name type="scientific">Anaerotruncus colihominis DSM 17241</name>
    <dbReference type="NCBI Taxonomy" id="445972"/>
    <lineage>
        <taxon>Bacteria</taxon>
        <taxon>Bacillati</taxon>
        <taxon>Bacillota</taxon>
        <taxon>Clostridia</taxon>
        <taxon>Eubacteriales</taxon>
        <taxon>Oscillospiraceae</taxon>
        <taxon>Anaerotruncus</taxon>
    </lineage>
</organism>
<reference evidence="1" key="1">
    <citation type="submission" date="2007-11" db="EMBL/GenBank/DDBJ databases">
        <authorList>
            <person name="Fulton L."/>
            <person name="Clifton S."/>
            <person name="Fulton B."/>
            <person name="Xu J."/>
            <person name="Minx P."/>
            <person name="Pepin K.H."/>
            <person name="Johnson M."/>
            <person name="Thiruvilangam P."/>
            <person name="Bhonagiri V."/>
            <person name="Nash W.E."/>
            <person name="Mardis E.R."/>
            <person name="Wilson R.K."/>
        </authorList>
    </citation>
    <scope>NUCLEOTIDE SEQUENCE [LARGE SCALE GENOMIC DNA]</scope>
    <source>
        <strain evidence="1">DSM 17241</strain>
    </source>
</reference>
<dbReference type="EMBL" id="ABGD02000019">
    <property type="protein sequence ID" value="EDS10961.1"/>
    <property type="molecule type" value="Genomic_DNA"/>
</dbReference>
<evidence type="ECO:0000313" key="2">
    <source>
        <dbReference type="Proteomes" id="UP000003803"/>
    </source>
</evidence>
<reference evidence="1" key="2">
    <citation type="submission" date="2013-09" db="EMBL/GenBank/DDBJ databases">
        <title>Draft genome sequence of Anaerotruncus colihominis(DSM 17241).</title>
        <authorList>
            <person name="Sudarsanam P."/>
            <person name="Ley R."/>
            <person name="Guruge J."/>
            <person name="Turnbaugh P.J."/>
            <person name="Mahowald M."/>
            <person name="Liep D."/>
            <person name="Gordon J."/>
        </authorList>
    </citation>
    <scope>NUCLEOTIDE SEQUENCE</scope>
    <source>
        <strain evidence="1">DSM 17241</strain>
    </source>
</reference>
<comment type="caution">
    <text evidence="1">The sequence shown here is derived from an EMBL/GenBank/DDBJ whole genome shotgun (WGS) entry which is preliminary data.</text>
</comment>
<dbReference type="Proteomes" id="UP000003803">
    <property type="component" value="Unassembled WGS sequence"/>
</dbReference>
<dbReference type="AlphaFoldDB" id="B0PCK6"/>